<dbReference type="Pfam" id="PF10756">
    <property type="entry name" value="bPH_6"/>
    <property type="match status" value="1"/>
</dbReference>
<protein>
    <recommendedName>
        <fullName evidence="2">Low molecular weight protein antigen 6 PH domain-containing protein</fullName>
    </recommendedName>
</protein>
<dbReference type="InterPro" id="IPR019692">
    <property type="entry name" value="CFP-6_PH"/>
</dbReference>
<feature type="domain" description="Low molecular weight protein antigen 6 PH" evidence="2">
    <location>
        <begin position="73"/>
        <end position="140"/>
    </location>
</feature>
<dbReference type="RefSeq" id="WP_246131029.1">
    <property type="nucleotide sequence ID" value="NZ_BAAARM010000002.1"/>
</dbReference>
<accession>A0A512DAD3</accession>
<proteinExistence type="predicted"/>
<dbReference type="AlphaFoldDB" id="A0A512DAD3"/>
<sequence length="154" mass="16647">MPDLMPAPDRARLYAPFRPRAARVVSLVLAVAVAVGTAALLIALRDFFNPFDMVGVGLFGGGIAWFCWREASVRADVDEQGIVVRNLMLTRRLAWAQVVSVRFGSGRPWVQLDLADGDVLAVMGVQQADGAHARAEAGRLAALVAIHTRTPRDD</sequence>
<keyword evidence="1" id="KW-1133">Transmembrane helix</keyword>
<organism evidence="3 4">
    <name type="scientific">Cellulomonas aerilata</name>
    <dbReference type="NCBI Taxonomy" id="515326"/>
    <lineage>
        <taxon>Bacteria</taxon>
        <taxon>Bacillati</taxon>
        <taxon>Actinomycetota</taxon>
        <taxon>Actinomycetes</taxon>
        <taxon>Micrococcales</taxon>
        <taxon>Cellulomonadaceae</taxon>
        <taxon>Cellulomonas</taxon>
    </lineage>
</organism>
<comment type="caution">
    <text evidence="3">The sequence shown here is derived from an EMBL/GenBank/DDBJ whole genome shotgun (WGS) entry which is preliminary data.</text>
</comment>
<evidence type="ECO:0000259" key="2">
    <source>
        <dbReference type="Pfam" id="PF10756"/>
    </source>
</evidence>
<evidence type="ECO:0000313" key="4">
    <source>
        <dbReference type="Proteomes" id="UP000321181"/>
    </source>
</evidence>
<keyword evidence="1" id="KW-0812">Transmembrane</keyword>
<evidence type="ECO:0000256" key="1">
    <source>
        <dbReference type="SAM" id="Phobius"/>
    </source>
</evidence>
<dbReference type="EMBL" id="BJYY01000009">
    <property type="protein sequence ID" value="GEO33441.1"/>
    <property type="molecule type" value="Genomic_DNA"/>
</dbReference>
<evidence type="ECO:0000313" key="3">
    <source>
        <dbReference type="EMBL" id="GEO33441.1"/>
    </source>
</evidence>
<keyword evidence="1" id="KW-0472">Membrane</keyword>
<gene>
    <name evidence="3" type="ORF">CAE01nite_11660</name>
</gene>
<name>A0A512DAD3_9CELL</name>
<feature type="transmembrane region" description="Helical" evidence="1">
    <location>
        <begin position="21"/>
        <end position="44"/>
    </location>
</feature>
<reference evidence="3 4" key="1">
    <citation type="submission" date="2019-07" db="EMBL/GenBank/DDBJ databases">
        <title>Whole genome shotgun sequence of Cellulomonas aerilata NBRC 106308.</title>
        <authorList>
            <person name="Hosoyama A."/>
            <person name="Uohara A."/>
            <person name="Ohji S."/>
            <person name="Ichikawa N."/>
        </authorList>
    </citation>
    <scope>NUCLEOTIDE SEQUENCE [LARGE SCALE GENOMIC DNA]</scope>
    <source>
        <strain evidence="3 4">NBRC 106308</strain>
    </source>
</reference>
<dbReference type="Proteomes" id="UP000321181">
    <property type="component" value="Unassembled WGS sequence"/>
</dbReference>
<keyword evidence="4" id="KW-1185">Reference proteome</keyword>